<evidence type="ECO:0000259" key="2">
    <source>
        <dbReference type="Pfam" id="PF03625"/>
    </source>
</evidence>
<name>A0A3D8L5E4_9BACT</name>
<dbReference type="PANTHER" id="PTHR38342:SF2">
    <property type="entry name" value="INNER MEMBRANE OR EXPORTED"/>
    <property type="match status" value="1"/>
</dbReference>
<dbReference type="RefSeq" id="WP_115567800.1">
    <property type="nucleotide sequence ID" value="NZ_QRGR01000032.1"/>
</dbReference>
<proteinExistence type="predicted"/>
<evidence type="ECO:0000256" key="1">
    <source>
        <dbReference type="SAM" id="SignalP"/>
    </source>
</evidence>
<evidence type="ECO:0000313" key="4">
    <source>
        <dbReference type="Proteomes" id="UP000256708"/>
    </source>
</evidence>
<protein>
    <submittedName>
        <fullName evidence="3">DUF302 domain-containing protein</fullName>
    </submittedName>
</protein>
<dbReference type="EMBL" id="QRGR01000032">
    <property type="protein sequence ID" value="RDV12645.1"/>
    <property type="molecule type" value="Genomic_DNA"/>
</dbReference>
<dbReference type="PANTHER" id="PTHR38342">
    <property type="entry name" value="SLR5037 PROTEIN"/>
    <property type="match status" value="1"/>
</dbReference>
<dbReference type="InterPro" id="IPR005180">
    <property type="entry name" value="DUF302"/>
</dbReference>
<sequence length="156" mass="17302">MKKPSAFFFFLLVISLPSWAQSGEKAGLVNVPSAHSVAKTVEVLQSAINEMGLTLVEEIDHAQAAAKNGLKLRPTYLLLFGNPQVGTQLMQADQRVGLDLPLRLLVWQNEQGKVFVSYHNPQALSGTYKLEDENDVLQKMRGVLESLTQKVEQVKK</sequence>
<dbReference type="Gene3D" id="3.30.310.70">
    <property type="entry name" value="TT1751-like domain"/>
    <property type="match status" value="1"/>
</dbReference>
<dbReference type="CDD" id="cd14797">
    <property type="entry name" value="DUF302"/>
    <property type="match status" value="1"/>
</dbReference>
<dbReference type="OrthoDB" id="9799367at2"/>
<feature type="chain" id="PRO_5017771023" evidence="1">
    <location>
        <begin position="21"/>
        <end position="156"/>
    </location>
</feature>
<organism evidence="3 4">
    <name type="scientific">Pontibacter diazotrophicus</name>
    <dbReference type="NCBI Taxonomy" id="1400979"/>
    <lineage>
        <taxon>Bacteria</taxon>
        <taxon>Pseudomonadati</taxon>
        <taxon>Bacteroidota</taxon>
        <taxon>Cytophagia</taxon>
        <taxon>Cytophagales</taxon>
        <taxon>Hymenobacteraceae</taxon>
        <taxon>Pontibacter</taxon>
    </lineage>
</organism>
<reference evidence="4" key="1">
    <citation type="submission" date="2018-08" db="EMBL/GenBank/DDBJ databases">
        <authorList>
            <person name="Liu Z.-W."/>
            <person name="Du Z.-J."/>
        </authorList>
    </citation>
    <scope>NUCLEOTIDE SEQUENCE [LARGE SCALE GENOMIC DNA]</scope>
    <source>
        <strain evidence="4">H4X</strain>
    </source>
</reference>
<dbReference type="SUPFAM" id="SSF103247">
    <property type="entry name" value="TT1751-like"/>
    <property type="match status" value="1"/>
</dbReference>
<keyword evidence="4" id="KW-1185">Reference proteome</keyword>
<feature type="signal peptide" evidence="1">
    <location>
        <begin position="1"/>
        <end position="20"/>
    </location>
</feature>
<dbReference type="Proteomes" id="UP000256708">
    <property type="component" value="Unassembled WGS sequence"/>
</dbReference>
<dbReference type="Pfam" id="PF03625">
    <property type="entry name" value="DUF302"/>
    <property type="match status" value="1"/>
</dbReference>
<comment type="caution">
    <text evidence="3">The sequence shown here is derived from an EMBL/GenBank/DDBJ whole genome shotgun (WGS) entry which is preliminary data.</text>
</comment>
<gene>
    <name evidence="3" type="ORF">DXT99_22260</name>
</gene>
<evidence type="ECO:0000313" key="3">
    <source>
        <dbReference type="EMBL" id="RDV12645.1"/>
    </source>
</evidence>
<keyword evidence="1" id="KW-0732">Signal</keyword>
<accession>A0A3D8L5E4</accession>
<dbReference type="AlphaFoldDB" id="A0A3D8L5E4"/>
<feature type="domain" description="DUF302" evidence="2">
    <location>
        <begin position="59"/>
        <end position="121"/>
    </location>
</feature>
<dbReference type="InterPro" id="IPR035923">
    <property type="entry name" value="TT1751-like_sf"/>
</dbReference>